<dbReference type="EMBL" id="AP021888">
    <property type="protein sequence ID" value="BBP42459.1"/>
    <property type="molecule type" value="Genomic_DNA"/>
</dbReference>
<evidence type="ECO:0000256" key="6">
    <source>
        <dbReference type="ARBA" id="ARBA00023136"/>
    </source>
</evidence>
<evidence type="ECO:0000256" key="1">
    <source>
        <dbReference type="ARBA" id="ARBA00004571"/>
    </source>
</evidence>
<keyword evidence="3" id="KW-1134">Transmembrane beta strand</keyword>
<evidence type="ECO:0000256" key="4">
    <source>
        <dbReference type="ARBA" id="ARBA00022692"/>
    </source>
</evidence>
<evidence type="ECO:0000256" key="3">
    <source>
        <dbReference type="ARBA" id="ARBA00022452"/>
    </source>
</evidence>
<dbReference type="RefSeq" id="WP_173289902.1">
    <property type="nucleotide sequence ID" value="NZ_AP021888.1"/>
</dbReference>
<evidence type="ECO:0000313" key="10">
    <source>
        <dbReference type="Proteomes" id="UP000501466"/>
    </source>
</evidence>
<keyword evidence="6" id="KW-0472">Membrane</keyword>
<dbReference type="GO" id="GO:0015483">
    <property type="term" value="F:long-chain fatty acid transporting porin activity"/>
    <property type="evidence" value="ECO:0007669"/>
    <property type="project" value="TreeGrafter"/>
</dbReference>
<keyword evidence="7" id="KW-0998">Cell outer membrane</keyword>
<comment type="similarity">
    <text evidence="2">Belongs to the OmpP1/FadL family.</text>
</comment>
<evidence type="ECO:0000313" key="9">
    <source>
        <dbReference type="EMBL" id="BBP42459.1"/>
    </source>
</evidence>
<feature type="signal peptide" evidence="8">
    <location>
        <begin position="1"/>
        <end position="23"/>
    </location>
</feature>
<keyword evidence="4" id="KW-0812">Transmembrane</keyword>
<organism evidence="9 10">
    <name type="scientific">Thiosulfativibrio zosterae</name>
    <dbReference type="NCBI Taxonomy" id="2675053"/>
    <lineage>
        <taxon>Bacteria</taxon>
        <taxon>Pseudomonadati</taxon>
        <taxon>Pseudomonadota</taxon>
        <taxon>Gammaproteobacteria</taxon>
        <taxon>Thiotrichales</taxon>
        <taxon>Piscirickettsiaceae</taxon>
        <taxon>Thiosulfativibrio</taxon>
    </lineage>
</organism>
<dbReference type="PANTHER" id="PTHR35093">
    <property type="entry name" value="OUTER MEMBRANE PROTEIN NMB0088-RELATED"/>
    <property type="match status" value="1"/>
</dbReference>
<evidence type="ECO:0000256" key="5">
    <source>
        <dbReference type="ARBA" id="ARBA00022729"/>
    </source>
</evidence>
<dbReference type="Pfam" id="PF03349">
    <property type="entry name" value="Toluene_X"/>
    <property type="match status" value="1"/>
</dbReference>
<comment type="subcellular location">
    <subcellularLocation>
        <location evidence="1">Cell outer membrane</location>
        <topology evidence="1">Multi-pass membrane protein</topology>
    </subcellularLocation>
</comment>
<keyword evidence="10" id="KW-1185">Reference proteome</keyword>
<name>A0A6F8PK36_9GAMM</name>
<dbReference type="GO" id="GO:0009279">
    <property type="term" value="C:cell outer membrane"/>
    <property type="evidence" value="ECO:0007669"/>
    <property type="project" value="UniProtKB-SubCell"/>
</dbReference>
<dbReference type="InterPro" id="IPR005017">
    <property type="entry name" value="OMPP1/FadL/TodX"/>
</dbReference>
<dbReference type="Gene3D" id="2.40.160.60">
    <property type="entry name" value="Outer membrane protein transport protein (OMPP1/FadL/TodX)"/>
    <property type="match status" value="1"/>
</dbReference>
<gene>
    <name evidence="9" type="ORF">THMIRHAT_02050</name>
</gene>
<reference evidence="10" key="1">
    <citation type="submission" date="2019-11" db="EMBL/GenBank/DDBJ databases">
        <title>Isolation and characterization of two novel species in the genus Thiomicrorhabdus.</title>
        <authorList>
            <person name="Mochizuki J."/>
            <person name="Kojima H."/>
            <person name="Fukui M."/>
        </authorList>
    </citation>
    <scope>NUCLEOTIDE SEQUENCE [LARGE SCALE GENOMIC DNA]</scope>
    <source>
        <strain evidence="10">AkT22</strain>
    </source>
</reference>
<evidence type="ECO:0000256" key="8">
    <source>
        <dbReference type="SAM" id="SignalP"/>
    </source>
</evidence>
<evidence type="ECO:0000256" key="2">
    <source>
        <dbReference type="ARBA" id="ARBA00008163"/>
    </source>
</evidence>
<evidence type="ECO:0000256" key="7">
    <source>
        <dbReference type="ARBA" id="ARBA00023237"/>
    </source>
</evidence>
<dbReference type="PANTHER" id="PTHR35093:SF8">
    <property type="entry name" value="OUTER MEMBRANE PROTEIN NMB0088-RELATED"/>
    <property type="match status" value="1"/>
</dbReference>
<dbReference type="Proteomes" id="UP000501466">
    <property type="component" value="Chromosome"/>
</dbReference>
<accession>A0A6F8PK36</accession>
<proteinExistence type="inferred from homology"/>
<dbReference type="AlphaFoldDB" id="A0A6F8PK36"/>
<evidence type="ECO:0008006" key="11">
    <source>
        <dbReference type="Google" id="ProtNLM"/>
    </source>
</evidence>
<dbReference type="SUPFAM" id="SSF56935">
    <property type="entry name" value="Porins"/>
    <property type="match status" value="1"/>
</dbReference>
<sequence length="427" mass="47019">MKYKSTAILFSSILLLISTKVYADQYHYSDILIGDRAAGFSGAYTAISDDPSGLYYNPAGIVRAPDGQLSASANAYNQTAYKYSNINAGGHTWERKSNANIANFFGAFQPFGEFMVGFSIAVPDSNKASQDESFHNYEAADPNWTIQDEIINYKEDDTTLLFGPSLAYKLNDKLSLGATLYIHVRNDEFTFRQETRASNNASGDIVYDILFQKYKTNEMGLKPMLGVMWDASKTFSVGATLAQTFMLSQDPMAQNSQITNASIDKTSGVTVITKVGNNVDAGNYFPVGMSKAPDRQLPLEAKLGFAWFPDSRLIVSTDIQYYGETSDYASVLNIAGGMEYFFSPKISTRFGLNTNNSNNKSLNQPGFDVDMLGLTWSLSQHNRLSALTFGLNYSQGTGKARLLEGSNRIQDLTVQSLTAYIATSMNF</sequence>
<keyword evidence="5 8" id="KW-0732">Signal</keyword>
<feature type="chain" id="PRO_5026073693" description="Aromatic hydrocarbon degradation protein" evidence="8">
    <location>
        <begin position="24"/>
        <end position="427"/>
    </location>
</feature>
<dbReference type="KEGG" id="tzo:THMIRHAT_02050"/>
<protein>
    <recommendedName>
        <fullName evidence="11">Aromatic hydrocarbon degradation protein</fullName>
    </recommendedName>
</protein>